<accession>A0A5S3XFA6</accession>
<protein>
    <submittedName>
        <fullName evidence="2">Uncharacterized protein</fullName>
    </submittedName>
</protein>
<organism evidence="2 4">
    <name type="scientific">Pseudoalteromonas citrea</name>
    <dbReference type="NCBI Taxonomy" id="43655"/>
    <lineage>
        <taxon>Bacteria</taxon>
        <taxon>Pseudomonadati</taxon>
        <taxon>Pseudomonadota</taxon>
        <taxon>Gammaproteobacteria</taxon>
        <taxon>Alteromonadales</taxon>
        <taxon>Pseudoalteromonadaceae</taxon>
        <taxon>Pseudoalteromonas</taxon>
    </lineage>
</organism>
<proteinExistence type="predicted"/>
<evidence type="ECO:0000313" key="3">
    <source>
        <dbReference type="Proteomes" id="UP000305730"/>
    </source>
</evidence>
<gene>
    <name evidence="2" type="ORF">CWB96_22085</name>
    <name evidence="1" type="ORF">CWB97_16075</name>
</gene>
<reference evidence="2" key="3">
    <citation type="submission" date="2019-09" db="EMBL/GenBank/DDBJ databases">
        <title>Co-occurence of chitin degradation, pigmentation and bioactivity in marine Pseudoalteromonas.</title>
        <authorList>
            <person name="Sonnenschein E.C."/>
            <person name="Bech P.K."/>
        </authorList>
    </citation>
    <scope>NUCLEOTIDE SEQUENCE</scope>
    <source>
        <strain evidence="2">S2231</strain>
    </source>
</reference>
<sequence length="148" mass="16952">MGNAIIRKWSEQTYPGFDALKSYIESCDVISYKNDEVNRSDSDSCIWFRDASSGRSQADMEYVLNTPKFRHFHNLMPAGTDPVVAFCQLMVLQYRTRLNLANESGTYLINFHVWHDVFANKNEAQLSQQVNFNYSSSNKGNFSAIVCL</sequence>
<dbReference type="AlphaFoldDB" id="A0A5S3XFA6"/>
<dbReference type="EMBL" id="PNCK01000064">
    <property type="protein sequence ID" value="TMP40984.1"/>
    <property type="molecule type" value="Genomic_DNA"/>
</dbReference>
<dbReference type="EMBL" id="PNCL01000188">
    <property type="protein sequence ID" value="TMP51896.1"/>
    <property type="molecule type" value="Genomic_DNA"/>
</dbReference>
<dbReference type="Proteomes" id="UP000307706">
    <property type="component" value="Unassembled WGS sequence"/>
</dbReference>
<evidence type="ECO:0000313" key="4">
    <source>
        <dbReference type="Proteomes" id="UP000307706"/>
    </source>
</evidence>
<comment type="caution">
    <text evidence="2">The sequence shown here is derived from an EMBL/GenBank/DDBJ whole genome shotgun (WGS) entry which is preliminary data.</text>
</comment>
<keyword evidence="3" id="KW-1185">Reference proteome</keyword>
<dbReference type="RefSeq" id="WP_138597779.1">
    <property type="nucleotide sequence ID" value="NZ_PNCK01000064.1"/>
</dbReference>
<dbReference type="OrthoDB" id="7066115at2"/>
<evidence type="ECO:0000313" key="1">
    <source>
        <dbReference type="EMBL" id="TMP40984.1"/>
    </source>
</evidence>
<reference evidence="2 4" key="1">
    <citation type="submission" date="2017-12" db="EMBL/GenBank/DDBJ databases">
        <authorList>
            <person name="Paulsen S."/>
            <person name="Gram L.K."/>
        </authorList>
    </citation>
    <scope>NUCLEOTIDE SEQUENCE [LARGE SCALE GENOMIC DNA]</scope>
    <source>
        <strain evidence="2 4">S2231</strain>
        <strain evidence="1">S2233</strain>
    </source>
</reference>
<dbReference type="Proteomes" id="UP000305730">
    <property type="component" value="Unassembled WGS sequence"/>
</dbReference>
<name>A0A5S3XFA6_9GAMM</name>
<evidence type="ECO:0000313" key="2">
    <source>
        <dbReference type="EMBL" id="TMP51896.1"/>
    </source>
</evidence>
<reference evidence="3 4" key="2">
    <citation type="submission" date="2019-06" db="EMBL/GenBank/DDBJ databases">
        <title>Co-occurence of chitin degradation, pigmentation and bioactivity in marine Pseudoalteromonas.</title>
        <authorList>
            <person name="Sonnenschein E.C."/>
            <person name="Bech P.K."/>
        </authorList>
    </citation>
    <scope>NUCLEOTIDE SEQUENCE [LARGE SCALE GENOMIC DNA]</scope>
    <source>
        <strain evidence="4">S2231</strain>
        <strain evidence="1 3">S2233</strain>
    </source>
</reference>